<organism evidence="1 2">
    <name type="scientific">Purpureocillium lilacinum</name>
    <name type="common">Paecilomyces lilacinus</name>
    <dbReference type="NCBI Taxonomy" id="33203"/>
    <lineage>
        <taxon>Eukaryota</taxon>
        <taxon>Fungi</taxon>
        <taxon>Dikarya</taxon>
        <taxon>Ascomycota</taxon>
        <taxon>Pezizomycotina</taxon>
        <taxon>Sordariomycetes</taxon>
        <taxon>Hypocreomycetidae</taxon>
        <taxon>Hypocreales</taxon>
        <taxon>Ophiocordycipitaceae</taxon>
        <taxon>Purpureocillium</taxon>
    </lineage>
</organism>
<dbReference type="Proteomes" id="UP001638806">
    <property type="component" value="Unassembled WGS sequence"/>
</dbReference>
<sequence>MTPYTSLDMADKVWYFAYGSNMKSSVMERRGMKPLLSNSLSFPHTERAATNTSSLPPPVHGIGYLLSAGDFKNLVVSEGAGTAYTEVELQAQILGPSERGGDLLPVRTLVGRYPFRPNPLPSARYLGLLIDGAQEHDLPASYRYYLASLPSYTKSLSPVEAFGARLFLGFWMPIITWTMKRIKTAARDTESGRSNSHGHNDFAYMVRGWYRNNLSQPDFDIHAMPIGQTDISRLRKGKLGGQFWSAFVPCPKDDESKGAILLSTLQQIDLLHGIFEQYSQIFTFATHSSEIIPAFRTGRLVSLLGIEGLHQIGGSPSVLRMLYRLGPKTAAVLRF</sequence>
<protein>
    <submittedName>
        <fullName evidence="1">Uncharacterized protein</fullName>
    </submittedName>
</protein>
<keyword evidence="2" id="KW-1185">Reference proteome</keyword>
<evidence type="ECO:0000313" key="2">
    <source>
        <dbReference type="Proteomes" id="UP001638806"/>
    </source>
</evidence>
<evidence type="ECO:0000313" key="1">
    <source>
        <dbReference type="EMBL" id="KAL3961323.1"/>
    </source>
</evidence>
<name>A0ACC4DZB0_PURLI</name>
<accession>A0ACC4DZB0</accession>
<dbReference type="EMBL" id="JBGNUJ010000003">
    <property type="protein sequence ID" value="KAL3961323.1"/>
    <property type="molecule type" value="Genomic_DNA"/>
</dbReference>
<gene>
    <name evidence="1" type="ORF">ACCO45_002846</name>
</gene>
<reference evidence="1" key="1">
    <citation type="submission" date="2024-12" db="EMBL/GenBank/DDBJ databases">
        <title>Comparative genomics and development of molecular markers within Purpureocillium lilacinum and among Purpureocillium species.</title>
        <authorList>
            <person name="Yeh Z.-Y."/>
            <person name="Ni N.-T."/>
            <person name="Lo P.-H."/>
            <person name="Mushyakhwo K."/>
            <person name="Lin C.-F."/>
            <person name="Nai Y.-S."/>
        </authorList>
    </citation>
    <scope>NUCLEOTIDE SEQUENCE</scope>
    <source>
        <strain evidence="1">NCHU-NPUST-175</strain>
    </source>
</reference>
<proteinExistence type="predicted"/>
<comment type="caution">
    <text evidence="1">The sequence shown here is derived from an EMBL/GenBank/DDBJ whole genome shotgun (WGS) entry which is preliminary data.</text>
</comment>